<dbReference type="InterPro" id="IPR011604">
    <property type="entry name" value="PDDEXK-like_dom_sf"/>
</dbReference>
<dbReference type="InterPro" id="IPR014017">
    <property type="entry name" value="DNA_helicase_UvrD-like_C"/>
</dbReference>
<dbReference type="Gene3D" id="1.10.486.10">
    <property type="entry name" value="PCRA, domain 4"/>
    <property type="match status" value="1"/>
</dbReference>
<comment type="domain">
    <text evidence="15">The N-terminal DNA-binding domain is a ssDNA-dependent ATPase and has ATP-dependent 3'-5' helicase function. This domain interacts with RecC.</text>
</comment>
<dbReference type="PROSITE" id="PS51217">
    <property type="entry name" value="UVRD_HELICASE_CTER"/>
    <property type="match status" value="1"/>
</dbReference>
<keyword evidence="2 15" id="KW-0479">Metal-binding</keyword>
<keyword evidence="3 15" id="KW-0547">Nucleotide-binding</keyword>
<keyword evidence="7 15" id="KW-0269">Exonuclease</keyword>
<dbReference type="PROSITE" id="PS51198">
    <property type="entry name" value="UVRD_HELICASE_ATP_BIND"/>
    <property type="match status" value="1"/>
</dbReference>
<dbReference type="Pfam" id="PF00580">
    <property type="entry name" value="UvrD-helicase"/>
    <property type="match status" value="1"/>
</dbReference>
<keyword evidence="1 15" id="KW-0540">Nuclease</keyword>
<proteinExistence type="inferred from homology"/>
<feature type="domain" description="UvrD-like helicase C-terminal" evidence="18">
    <location>
        <begin position="489"/>
        <end position="764"/>
    </location>
</feature>
<evidence type="ECO:0000256" key="8">
    <source>
        <dbReference type="ARBA" id="ARBA00022840"/>
    </source>
</evidence>
<gene>
    <name evidence="15" type="primary">recB</name>
    <name evidence="19" type="ORF">M2650_15500</name>
</gene>
<keyword evidence="20" id="KW-1185">Reference proteome</keyword>
<feature type="binding site" evidence="16">
    <location>
        <begin position="18"/>
        <end position="25"/>
    </location>
    <ligand>
        <name>ATP</name>
        <dbReference type="ChEBI" id="CHEBI:30616"/>
    </ligand>
</feature>
<dbReference type="EC" id="3.1.11.5" evidence="15"/>
<feature type="domain" description="UvrD-like helicase ATP-binding" evidence="17">
    <location>
        <begin position="1"/>
        <end position="463"/>
    </location>
</feature>
<comment type="miscellaneous">
    <text evidence="15">In the RecBCD complex, RecB has a slow 3'-5' helicase, an exonuclease activity and loads RecA onto ssDNA, RecD has a fast 5'-3' helicase activity, while RecC stimulates the ATPase and processivity of the RecB helicase and contributes to recognition of the Chi site.</text>
</comment>
<keyword evidence="12 15" id="KW-0413">Isomerase</keyword>
<reference evidence="19 20" key="1">
    <citation type="submission" date="2022-05" db="EMBL/GenBank/DDBJ databases">
        <title>Luteimonas sp. SX5, whole genome shotgun sequencing project.</title>
        <authorList>
            <person name="Zhao G."/>
            <person name="Shen L."/>
        </authorList>
    </citation>
    <scope>NUCLEOTIDE SEQUENCE [LARGE SCALE GENOMIC DNA]</scope>
    <source>
        <strain evidence="19 20">SX5</strain>
    </source>
</reference>
<dbReference type="SUPFAM" id="SSF52980">
    <property type="entry name" value="Restriction endonuclease-like"/>
    <property type="match status" value="1"/>
</dbReference>
<evidence type="ECO:0000256" key="11">
    <source>
        <dbReference type="ARBA" id="ARBA00023204"/>
    </source>
</evidence>
<evidence type="ECO:0000256" key="7">
    <source>
        <dbReference type="ARBA" id="ARBA00022839"/>
    </source>
</evidence>
<feature type="active site" description="For nuclease activity" evidence="15">
    <location>
        <position position="1105"/>
    </location>
</feature>
<feature type="region of interest" description="DNA-binding and helicase activity, interacts with RecC" evidence="15">
    <location>
        <begin position="1"/>
        <end position="896"/>
    </location>
</feature>
<dbReference type="InterPro" id="IPR027417">
    <property type="entry name" value="P-loop_NTPase"/>
</dbReference>
<dbReference type="Gene3D" id="3.40.50.300">
    <property type="entry name" value="P-loop containing nucleotide triphosphate hydrolases"/>
    <property type="match status" value="2"/>
</dbReference>
<evidence type="ECO:0000256" key="2">
    <source>
        <dbReference type="ARBA" id="ARBA00022723"/>
    </source>
</evidence>
<dbReference type="Gene3D" id="3.90.320.10">
    <property type="match status" value="1"/>
</dbReference>
<dbReference type="EC" id="5.6.2.4" evidence="15"/>
<dbReference type="HAMAP" id="MF_01485">
    <property type="entry name" value="RecB"/>
    <property type="match status" value="1"/>
</dbReference>
<dbReference type="InterPro" id="IPR000212">
    <property type="entry name" value="DNA_helicase_UvrD/REP"/>
</dbReference>
<organism evidence="19 20">
    <name type="scientific">Luteimonas galliterrae</name>
    <dbReference type="NCBI Taxonomy" id="2940486"/>
    <lineage>
        <taxon>Bacteria</taxon>
        <taxon>Pseudomonadati</taxon>
        <taxon>Pseudomonadota</taxon>
        <taxon>Gammaproteobacteria</taxon>
        <taxon>Lysobacterales</taxon>
        <taxon>Lysobacteraceae</taxon>
        <taxon>Luteimonas</taxon>
    </lineage>
</organism>
<keyword evidence="5 15" id="KW-0378">Hydrolase</keyword>
<accession>A0ABT0MMC0</accession>
<keyword evidence="4 15" id="KW-0227">DNA damage</keyword>
<feature type="binding site" evidence="15">
    <location>
        <position position="1105"/>
    </location>
    <ligand>
        <name>Mg(2+)</name>
        <dbReference type="ChEBI" id="CHEBI:18420"/>
    </ligand>
</feature>
<evidence type="ECO:0000256" key="14">
    <source>
        <dbReference type="ARBA" id="ARBA00048988"/>
    </source>
</evidence>
<dbReference type="Pfam" id="PF12705">
    <property type="entry name" value="PDDEXK_1"/>
    <property type="match status" value="1"/>
</dbReference>
<evidence type="ECO:0000256" key="12">
    <source>
        <dbReference type="ARBA" id="ARBA00023235"/>
    </source>
</evidence>
<comment type="function">
    <text evidence="15">A helicase/nuclease that prepares dsDNA breaks (DSB) for recombinational DNA repair. Binds to DSBs and unwinds DNA via a highly rapid and processive ATP-dependent bidirectional helicase activity. Unwinds dsDNA until it encounters a Chi (crossover hotspot instigator) sequence from the 3' direction. Cuts ssDNA a few nucleotides 3' to the Chi site. The properties and activities of the enzyme are changed at Chi. The Chi-altered holoenzyme produces a long 3'-ssDNA overhang and facilitates RecA-binding to the ssDNA for homologous DNA recombination and repair. Holoenzyme degrades any linearized DNA that is unable to undergo homologous recombination. In the holoenzyme this subunit contributes ATPase, 3'-5' helicase, exonuclease activity and loads RecA onto ssDNA.</text>
</comment>
<evidence type="ECO:0000313" key="19">
    <source>
        <dbReference type="EMBL" id="MCL1636029.1"/>
    </source>
</evidence>
<comment type="similarity">
    <text evidence="15">Belongs to the helicase family. UvrD subfamily.</text>
</comment>
<dbReference type="RefSeq" id="WP_249476053.1">
    <property type="nucleotide sequence ID" value="NZ_JAMBEP010000005.1"/>
</dbReference>
<dbReference type="InterPro" id="IPR038726">
    <property type="entry name" value="PDDEXK_AddAB-type"/>
</dbReference>
<dbReference type="PANTHER" id="PTHR11070:SF23">
    <property type="entry name" value="RECBCD ENZYME SUBUNIT RECB"/>
    <property type="match status" value="1"/>
</dbReference>
<evidence type="ECO:0000256" key="15">
    <source>
        <dbReference type="HAMAP-Rule" id="MF_01485"/>
    </source>
</evidence>
<evidence type="ECO:0000256" key="4">
    <source>
        <dbReference type="ARBA" id="ARBA00022763"/>
    </source>
</evidence>
<evidence type="ECO:0000259" key="17">
    <source>
        <dbReference type="PROSITE" id="PS51198"/>
    </source>
</evidence>
<dbReference type="CDD" id="cd22352">
    <property type="entry name" value="RecB_C-like"/>
    <property type="match status" value="1"/>
</dbReference>
<comment type="cofactor">
    <cofactor evidence="15">
        <name>Mg(2+)</name>
        <dbReference type="ChEBI" id="CHEBI:18420"/>
    </cofactor>
    <text evidence="15">Binds 1 Mg(2+) ion per subunit.</text>
</comment>
<name>A0ABT0MMC0_9GAMM</name>
<keyword evidence="8 15" id="KW-0067">ATP-binding</keyword>
<dbReference type="Pfam" id="PF13361">
    <property type="entry name" value="UvrD_C"/>
    <property type="match status" value="1"/>
</dbReference>
<evidence type="ECO:0000259" key="18">
    <source>
        <dbReference type="PROSITE" id="PS51217"/>
    </source>
</evidence>
<feature type="region of interest" description="Nuclease activity, interacts with RecD and RecA" evidence="15">
    <location>
        <begin position="914"/>
        <end position="1200"/>
    </location>
</feature>
<comment type="caution">
    <text evidence="19">The sequence shown here is derived from an EMBL/GenBank/DDBJ whole genome shotgun (WGS) entry which is preliminary data.</text>
</comment>
<evidence type="ECO:0000256" key="6">
    <source>
        <dbReference type="ARBA" id="ARBA00022806"/>
    </source>
</evidence>
<feature type="binding site" evidence="15">
    <location>
        <position position="966"/>
    </location>
    <ligand>
        <name>Mg(2+)</name>
        <dbReference type="ChEBI" id="CHEBI:18420"/>
    </ligand>
</feature>
<evidence type="ECO:0000256" key="3">
    <source>
        <dbReference type="ARBA" id="ARBA00022741"/>
    </source>
</evidence>
<dbReference type="InterPro" id="IPR004586">
    <property type="entry name" value="RecB"/>
</dbReference>
<keyword evidence="9 15" id="KW-0460">Magnesium</keyword>
<feature type="binding site" evidence="15">
    <location>
        <position position="1092"/>
    </location>
    <ligand>
        <name>Mg(2+)</name>
        <dbReference type="ChEBI" id="CHEBI:18420"/>
    </ligand>
</feature>
<comment type="catalytic activity">
    <reaction evidence="13 15">
        <text>Couples ATP hydrolysis with the unwinding of duplex DNA by translocating in the 3'-5' direction.</text>
        <dbReference type="EC" id="5.6.2.4"/>
    </reaction>
</comment>
<evidence type="ECO:0000256" key="5">
    <source>
        <dbReference type="ARBA" id="ARBA00022801"/>
    </source>
</evidence>
<keyword evidence="10 15" id="KW-0238">DNA-binding</keyword>
<dbReference type="InterPro" id="IPR011335">
    <property type="entry name" value="Restrct_endonuc-II-like"/>
</dbReference>
<dbReference type="SUPFAM" id="SSF52540">
    <property type="entry name" value="P-loop containing nucleoside triphosphate hydrolases"/>
    <property type="match status" value="1"/>
</dbReference>
<dbReference type="Gene3D" id="1.10.3170.10">
    <property type="entry name" value="Recbcd, chain B, domain 2"/>
    <property type="match status" value="1"/>
</dbReference>
<evidence type="ECO:0000256" key="1">
    <source>
        <dbReference type="ARBA" id="ARBA00022722"/>
    </source>
</evidence>
<dbReference type="InterPro" id="IPR014016">
    <property type="entry name" value="UvrD-like_ATP-bd"/>
</dbReference>
<evidence type="ECO:0000256" key="16">
    <source>
        <dbReference type="PROSITE-ProRule" id="PRU00560"/>
    </source>
</evidence>
<sequence>MSAAALGADLRRRSLLEASAGTGKTYALAGMFARAVIVDRLRVPQILAVTYTIAATQELHARVRVRLQQAAELAAQWREGDPAQRDGDAPEIALLRGLIHAALDPAAGDGESLPALRLRLNRAVRDMDLAAIATIHGFCQRLLAEHALDAGQPLIATELQPDNRASRLALAVELWREFSVDAIGSDFLRRAFGSLGRLAEAMIPLLAPEPLLPSRPASLPQDPRPSCDAAWQHVRTAFAEHGETAHAAILAAIADKTLSNAQYKPDHADSLWSWLAQAANDPRAPSAVHAKCEKYTPEALAAGTSKAGQGRTPHSPLFAAIADWLRAHAQIPLWRESIDLDRMHALRDAARRRDAARKEAFNVRAFDDLVDGVHRALEAPESRAKLVAALHAQFPLVLVDEFQDTDARQWAIFDRISESGGLVLVGDPKQAIYRFRGGDVHAYLQARGRVDDTMRLERNFRSRRVVVHAVDEMFAALPAGEMGEGIDYGRIDAARDGDDDLLIDGMPAPALVFRAVPQAVDANGAARDLKTPESMAVAARLCAQTIRDLLQAAAEGRAVRRGKDGRHRALEPRDCAVLVRRHQEAQAVRDALSALGVPAVATGRQSLFSSEAAQALLALLLALAAPGDERRLRGALALPLFGLDALALRALDDDGESLRRWQRRFEHWRLRWQQHGPQAMLTDVAAQCAAAVLALSDGERRLTHLLQLGEMMQEASAAQLGPQGQIDWLRAVIDRADDADEAQWPRLESDASRVQILTLHKAKGLEFPLVFLPFAGIGRNPPPGPDFVAYHDAQGVRVRQWKTKHEHGALPWPQARQLAQREENEEDMRLLYVGLTRAVDALWVCGGAFAGQEKSSLSRLLGGALPSETLRAALGHELEIDTRRIDLDDRARLRLAPAAPTPPARIPRGPLRRDWWIHSFSQLHRQRPHGAAALVEETPAGDERPTAALPVAPRAFGGERFGNALHHALEHADFAAWRDADDVPAGQAEGLRRALRSQGYREEQDIDGLREMAPLVAATLNATLPAADGEIGFRLCELAATERIAELEFHFVLNDAAGEALLSLLHAHGLVPGRRDFGAWPRLNGLMNGKIDLIARAGERAYVIDYKSNFLPDYGEASLREAMAAHEYDLQALLYAVAVHRWLRLRLGEAYRFDRHFGGVRYLFCRGMDVAAPGRGVAIPALPRELIEAADALLANGRPA</sequence>
<evidence type="ECO:0000256" key="9">
    <source>
        <dbReference type="ARBA" id="ARBA00022842"/>
    </source>
</evidence>
<dbReference type="EMBL" id="JAMBEP010000005">
    <property type="protein sequence ID" value="MCL1636029.1"/>
    <property type="molecule type" value="Genomic_DNA"/>
</dbReference>
<comment type="domain">
    <text evidence="15">The C-terminal domain has nuclease activity and interacts with RecD. It interacts with RecA, facilitating its loading onto ssDNA.</text>
</comment>
<dbReference type="Proteomes" id="UP001431217">
    <property type="component" value="Unassembled WGS sequence"/>
</dbReference>
<evidence type="ECO:0000256" key="10">
    <source>
        <dbReference type="ARBA" id="ARBA00023125"/>
    </source>
</evidence>
<dbReference type="PANTHER" id="PTHR11070">
    <property type="entry name" value="UVRD / RECB / PCRA DNA HELICASE FAMILY MEMBER"/>
    <property type="match status" value="1"/>
</dbReference>
<evidence type="ECO:0000256" key="13">
    <source>
        <dbReference type="ARBA" id="ARBA00034617"/>
    </source>
</evidence>
<keyword evidence="11 15" id="KW-0234">DNA repair</keyword>
<comment type="catalytic activity">
    <reaction evidence="14 15">
        <text>ATP + H2O = ADP + phosphate + H(+)</text>
        <dbReference type="Rhea" id="RHEA:13065"/>
        <dbReference type="ChEBI" id="CHEBI:15377"/>
        <dbReference type="ChEBI" id="CHEBI:15378"/>
        <dbReference type="ChEBI" id="CHEBI:30616"/>
        <dbReference type="ChEBI" id="CHEBI:43474"/>
        <dbReference type="ChEBI" id="CHEBI:456216"/>
        <dbReference type="EC" id="5.6.2.4"/>
    </reaction>
</comment>
<keyword evidence="6 15" id="KW-0347">Helicase</keyword>
<comment type="subunit">
    <text evidence="15">Heterotrimer of RecB, RecC and RecD. All subunits contribute to DNA-binding. Interacts with RecA.</text>
</comment>
<comment type="catalytic activity">
    <reaction evidence="15">
        <text>Exonucleolytic cleavage (in the presence of ATP) in either 5'- to 3'- or 3'- to 5'-direction to yield 5'-phosphooligonucleotides.</text>
        <dbReference type="EC" id="3.1.11.5"/>
    </reaction>
</comment>
<evidence type="ECO:0000313" key="20">
    <source>
        <dbReference type="Proteomes" id="UP001431217"/>
    </source>
</evidence>
<protein>
    <recommendedName>
        <fullName evidence="15">RecBCD enzyme subunit RecB</fullName>
        <ecNumber evidence="15">3.1.11.5</ecNumber>
        <ecNumber evidence="15">5.6.2.4</ecNumber>
    </recommendedName>
    <alternativeName>
        <fullName evidence="15">DNA 3'-5' helicase subunit RecB</fullName>
    </alternativeName>
    <alternativeName>
        <fullName evidence="15">Exonuclease V subunit RecB</fullName>
        <shortName evidence="15">ExoV subunit RecB</shortName>
    </alternativeName>
    <alternativeName>
        <fullName evidence="15">Helicase/nuclease RecBCD subunit RecB</fullName>
    </alternativeName>
</protein>